<dbReference type="EMBL" id="AHZU02001593">
    <property type="protein sequence ID" value="KFG30757.1"/>
    <property type="molecule type" value="Genomic_DNA"/>
</dbReference>
<evidence type="ECO:0000256" key="3">
    <source>
        <dbReference type="SAM" id="SignalP"/>
    </source>
</evidence>
<evidence type="ECO:0000256" key="1">
    <source>
        <dbReference type="SAM" id="MobiDB-lite"/>
    </source>
</evidence>
<feature type="signal peptide" evidence="3">
    <location>
        <begin position="1"/>
        <end position="19"/>
    </location>
</feature>
<accession>A0A086JF39</accession>
<sequence length="208" mass="22212">MQVTLRSAAALAFFVLSFCDMDNWCIETRAMTAAVVSSDTVSATDSIYAASPVHSSGVAVEAKHQGTRAADPLVTSKSSPLTKKAEALRRRRITTAASVGAVLTAVLGLLVAVAKLQQCRRKLVTDSNGTTEGHTRRRLADGGDDEDDCVEEVCILGDEVSPRSQKAARTIHPVVCAILRTFYCDSRVSPALHLPVLLSRDTCGRVTL</sequence>
<feature type="transmembrane region" description="Helical" evidence="2">
    <location>
        <begin position="93"/>
        <end position="113"/>
    </location>
</feature>
<feature type="region of interest" description="Disordered" evidence="1">
    <location>
        <begin position="126"/>
        <end position="145"/>
    </location>
</feature>
<dbReference type="OrthoDB" id="10642194at2759"/>
<keyword evidence="2" id="KW-0472">Membrane</keyword>
<keyword evidence="2" id="KW-0812">Transmembrane</keyword>
<evidence type="ECO:0000313" key="5">
    <source>
        <dbReference type="Proteomes" id="UP000028837"/>
    </source>
</evidence>
<organism evidence="4 5">
    <name type="scientific">Toxoplasma gondii GAB2-2007-GAL-DOM2</name>
    <dbReference type="NCBI Taxonomy" id="1130820"/>
    <lineage>
        <taxon>Eukaryota</taxon>
        <taxon>Sar</taxon>
        <taxon>Alveolata</taxon>
        <taxon>Apicomplexa</taxon>
        <taxon>Conoidasida</taxon>
        <taxon>Coccidia</taxon>
        <taxon>Eucoccidiorida</taxon>
        <taxon>Eimeriorina</taxon>
        <taxon>Sarcocystidae</taxon>
        <taxon>Toxoplasma</taxon>
    </lineage>
</organism>
<comment type="caution">
    <text evidence="4">The sequence shown here is derived from an EMBL/GenBank/DDBJ whole genome shotgun (WGS) entry which is preliminary data.</text>
</comment>
<evidence type="ECO:0000313" key="4">
    <source>
        <dbReference type="EMBL" id="KFG30757.1"/>
    </source>
</evidence>
<name>A0A086JF39_TOXGO</name>
<evidence type="ECO:0000256" key="2">
    <source>
        <dbReference type="SAM" id="Phobius"/>
    </source>
</evidence>
<keyword evidence="3" id="KW-0732">Signal</keyword>
<keyword evidence="2" id="KW-1133">Transmembrane helix</keyword>
<gene>
    <name evidence="4" type="ORF">TGDOM2_264225</name>
</gene>
<reference evidence="4 5" key="1">
    <citation type="submission" date="2014-02" db="EMBL/GenBank/DDBJ databases">
        <authorList>
            <person name="Sibley D."/>
            <person name="Venepally P."/>
            <person name="Karamycheva S."/>
            <person name="Hadjithomas M."/>
            <person name="Khan A."/>
            <person name="Brunk B."/>
            <person name="Roos D."/>
            <person name="Caler E."/>
            <person name="Lorenzi H."/>
        </authorList>
    </citation>
    <scope>NUCLEOTIDE SEQUENCE [LARGE SCALE GENOMIC DNA]</scope>
    <source>
        <strain evidence="4 5">GAB2-2007-GAL-DOM2</strain>
    </source>
</reference>
<dbReference type="VEuPathDB" id="ToxoDB:TGDOM2_264225"/>
<dbReference type="AlphaFoldDB" id="A0A086JF39"/>
<proteinExistence type="predicted"/>
<protein>
    <submittedName>
        <fullName evidence="4">Toxoplasma gondii family B protein</fullName>
    </submittedName>
</protein>
<dbReference type="Proteomes" id="UP000028837">
    <property type="component" value="Unassembled WGS sequence"/>
</dbReference>
<feature type="chain" id="PRO_5001808232" evidence="3">
    <location>
        <begin position="20"/>
        <end position="208"/>
    </location>
</feature>